<proteinExistence type="predicted"/>
<dbReference type="EMBL" id="WTPW01001215">
    <property type="protein sequence ID" value="KAF0449299.1"/>
    <property type="molecule type" value="Genomic_DNA"/>
</dbReference>
<dbReference type="Proteomes" id="UP000439903">
    <property type="component" value="Unassembled WGS sequence"/>
</dbReference>
<sequence length="109" mass="12310">MSLIFGKILVYLILLLTIIHSTSSFIYYHPIIKRTLIIPRNGITIPNLAQINKRQMVAAKPAPILFSTQSELEATVDAAESHTSQIETIDEETSATNFENERYDLFEVS</sequence>
<accession>A0A8H4A797</accession>
<evidence type="ECO:0000313" key="1">
    <source>
        <dbReference type="EMBL" id="KAF0449299.1"/>
    </source>
</evidence>
<organism evidence="1 2">
    <name type="scientific">Gigaspora margarita</name>
    <dbReference type="NCBI Taxonomy" id="4874"/>
    <lineage>
        <taxon>Eukaryota</taxon>
        <taxon>Fungi</taxon>
        <taxon>Fungi incertae sedis</taxon>
        <taxon>Mucoromycota</taxon>
        <taxon>Glomeromycotina</taxon>
        <taxon>Glomeromycetes</taxon>
        <taxon>Diversisporales</taxon>
        <taxon>Gigasporaceae</taxon>
        <taxon>Gigaspora</taxon>
    </lineage>
</organism>
<gene>
    <name evidence="1" type="ORF">F8M41_002519</name>
</gene>
<protein>
    <submittedName>
        <fullName evidence="1">Uncharacterized protein</fullName>
    </submittedName>
</protein>
<keyword evidence="2" id="KW-1185">Reference proteome</keyword>
<reference evidence="1 2" key="1">
    <citation type="journal article" date="2019" name="Environ. Microbiol.">
        <title>At the nexus of three kingdoms: the genome of the mycorrhizal fungus Gigaspora margarita provides insights into plant, endobacterial and fungal interactions.</title>
        <authorList>
            <person name="Venice F."/>
            <person name="Ghignone S."/>
            <person name="Salvioli di Fossalunga A."/>
            <person name="Amselem J."/>
            <person name="Novero M."/>
            <person name="Xianan X."/>
            <person name="Sedzielewska Toro K."/>
            <person name="Morin E."/>
            <person name="Lipzen A."/>
            <person name="Grigoriev I.V."/>
            <person name="Henrissat B."/>
            <person name="Martin F.M."/>
            <person name="Bonfante P."/>
        </authorList>
    </citation>
    <scope>NUCLEOTIDE SEQUENCE [LARGE SCALE GENOMIC DNA]</scope>
    <source>
        <strain evidence="1 2">BEG34</strain>
    </source>
</reference>
<evidence type="ECO:0000313" key="2">
    <source>
        <dbReference type="Proteomes" id="UP000439903"/>
    </source>
</evidence>
<dbReference type="OrthoDB" id="10369829at2759"/>
<comment type="caution">
    <text evidence="1">The sequence shown here is derived from an EMBL/GenBank/DDBJ whole genome shotgun (WGS) entry which is preliminary data.</text>
</comment>
<name>A0A8H4A797_GIGMA</name>
<dbReference type="AlphaFoldDB" id="A0A8H4A797"/>